<feature type="domain" description="DUF305" evidence="2">
    <location>
        <begin position="102"/>
        <end position="170"/>
    </location>
</feature>
<dbReference type="RefSeq" id="WP_201847152.1">
    <property type="nucleotide sequence ID" value="NZ_JABBYC010000016.1"/>
</dbReference>
<feature type="domain" description="DUF305" evidence="2">
    <location>
        <begin position="36"/>
        <end position="93"/>
    </location>
</feature>
<dbReference type="Pfam" id="PF03713">
    <property type="entry name" value="DUF305"/>
    <property type="match status" value="2"/>
</dbReference>
<evidence type="ECO:0000313" key="4">
    <source>
        <dbReference type="Proteomes" id="UP000675409"/>
    </source>
</evidence>
<feature type="chain" id="PRO_5045558164" evidence="1">
    <location>
        <begin position="24"/>
        <end position="181"/>
    </location>
</feature>
<keyword evidence="1" id="KW-0732">Signal</keyword>
<feature type="signal peptide" evidence="1">
    <location>
        <begin position="1"/>
        <end position="23"/>
    </location>
</feature>
<dbReference type="InterPro" id="IPR012347">
    <property type="entry name" value="Ferritin-like"/>
</dbReference>
<gene>
    <name evidence="3" type="ORF">HGK34_11115</name>
</gene>
<evidence type="ECO:0000259" key="2">
    <source>
        <dbReference type="Pfam" id="PF03713"/>
    </source>
</evidence>
<accession>A0ABS1LL14</accession>
<dbReference type="PANTHER" id="PTHR36933:SF1">
    <property type="entry name" value="SLL0788 PROTEIN"/>
    <property type="match status" value="1"/>
</dbReference>
<protein>
    <submittedName>
        <fullName evidence="3">DUF305 domain-containing protein</fullName>
    </submittedName>
</protein>
<dbReference type="Gene3D" id="1.20.1260.10">
    <property type="match status" value="1"/>
</dbReference>
<reference evidence="3 4" key="1">
    <citation type="journal article" date="2021" name="Arch. Microbiol.">
        <title>Myceligenerans indicum sp. nov., an actinobacterium isolated from mangrove sediment of Sundarbans, India.</title>
        <authorList>
            <person name="Asha K."/>
            <person name="Bhadury P."/>
        </authorList>
    </citation>
    <scope>NUCLEOTIDE SEQUENCE [LARGE SCALE GENOMIC DNA]</scope>
    <source>
        <strain evidence="3 4">I2</strain>
    </source>
</reference>
<sequence length="181" mass="19169">MRTRITATTLAAAAALALAGCSAGDTPPDDGYNSTDAMFARMMIPHHADAIALSRTLLEVDGVDADVRALAEAIETSQTDENATMNDWLAARDLGRVDGTPPEVDAEALAGRTSADIQAEFLRGMIEHHRHGVQMARNAADGGSDAEMTSLASEMARVQSDEIERMGDMLEQDVTSPRGQG</sequence>
<dbReference type="EMBL" id="JABBYC010000016">
    <property type="protein sequence ID" value="MBL0886819.1"/>
    <property type="molecule type" value="Genomic_DNA"/>
</dbReference>
<keyword evidence="4" id="KW-1185">Reference proteome</keyword>
<name>A0ABS1LL14_9MICO</name>
<evidence type="ECO:0000313" key="3">
    <source>
        <dbReference type="EMBL" id="MBL0886819.1"/>
    </source>
</evidence>
<dbReference type="InterPro" id="IPR005183">
    <property type="entry name" value="DUF305_CopM-like"/>
</dbReference>
<dbReference type="PANTHER" id="PTHR36933">
    <property type="entry name" value="SLL0788 PROTEIN"/>
    <property type="match status" value="1"/>
</dbReference>
<comment type="caution">
    <text evidence="3">The sequence shown here is derived from an EMBL/GenBank/DDBJ whole genome shotgun (WGS) entry which is preliminary data.</text>
</comment>
<proteinExistence type="predicted"/>
<dbReference type="Proteomes" id="UP000675409">
    <property type="component" value="Unassembled WGS sequence"/>
</dbReference>
<organism evidence="3 4">
    <name type="scientific">Myceligenerans indicum</name>
    <dbReference type="NCBI Taxonomy" id="2593663"/>
    <lineage>
        <taxon>Bacteria</taxon>
        <taxon>Bacillati</taxon>
        <taxon>Actinomycetota</taxon>
        <taxon>Actinomycetes</taxon>
        <taxon>Micrococcales</taxon>
        <taxon>Promicromonosporaceae</taxon>
        <taxon>Myceligenerans</taxon>
    </lineage>
</organism>
<dbReference type="PROSITE" id="PS51257">
    <property type="entry name" value="PROKAR_LIPOPROTEIN"/>
    <property type="match status" value="1"/>
</dbReference>
<evidence type="ECO:0000256" key="1">
    <source>
        <dbReference type="SAM" id="SignalP"/>
    </source>
</evidence>